<proteinExistence type="predicted"/>
<keyword evidence="2" id="KW-0614">Plasmid</keyword>
<reference evidence="2 3" key="1">
    <citation type="journal article" date="2014" name="Environ. Microbiol.">
        <title>Halorhabdus tiamatea: proteogenomics and glycosidase activity measurements identify the first cultivated euryarchaeon from a deep-sea anoxic brine lake as potential polysaccharide degrader.</title>
        <authorList>
            <person name="Werner J."/>
            <person name="Ferrer M."/>
            <person name="Michel G."/>
            <person name="Mann A.J."/>
            <person name="Huang S."/>
            <person name="Juarez S."/>
            <person name="Ciordia S."/>
            <person name="Albar J.P."/>
            <person name="Alcaide M."/>
            <person name="La Cono V."/>
            <person name="Yakimov M.M."/>
            <person name="Antunes A."/>
            <person name="Taborda M."/>
            <person name="Da Costa M.S."/>
            <person name="Amann R.I."/>
            <person name="Gloeckner F.O."/>
            <person name="Golyshina O.V."/>
            <person name="Golyshin P.N."/>
            <person name="Teeling H."/>
        </authorList>
    </citation>
    <scope>NUCLEOTIDE SEQUENCE [LARGE SCALE GENOMIC DNA]</scope>
    <source>
        <strain evidence="3">SARL4B</strain>
        <plasmid evidence="2">pHTIA</plasmid>
    </source>
</reference>
<dbReference type="HOGENOM" id="CLU_3194426_0_0_2"/>
<evidence type="ECO:0000313" key="3">
    <source>
        <dbReference type="Proteomes" id="UP000015381"/>
    </source>
</evidence>
<gene>
    <name evidence="2" type="ORF">HTIA_p2946</name>
</gene>
<dbReference type="EMBL" id="HF571521">
    <property type="protein sequence ID" value="CCQ35048.1"/>
    <property type="molecule type" value="Genomic_DNA"/>
</dbReference>
<dbReference type="AlphaFoldDB" id="F7PHF5"/>
<dbReference type="GeneID" id="43502954"/>
<protein>
    <submittedName>
        <fullName evidence="2">Uncharacterized protein</fullName>
    </submittedName>
</protein>
<dbReference type="KEGG" id="hti:HTIA_p2946"/>
<evidence type="ECO:0000313" key="2">
    <source>
        <dbReference type="EMBL" id="CCQ35048.1"/>
    </source>
</evidence>
<dbReference type="RefSeq" id="WP_008524834.1">
    <property type="nucleotide sequence ID" value="NC_021913.1"/>
</dbReference>
<organism evidence="2 3">
    <name type="scientific">Halorhabdus tiamatea SARL4B</name>
    <dbReference type="NCBI Taxonomy" id="1033806"/>
    <lineage>
        <taxon>Archaea</taxon>
        <taxon>Methanobacteriati</taxon>
        <taxon>Methanobacteriota</taxon>
        <taxon>Stenosarchaea group</taxon>
        <taxon>Halobacteria</taxon>
        <taxon>Halobacteriales</taxon>
        <taxon>Haloarculaceae</taxon>
        <taxon>Halorhabdus</taxon>
    </lineage>
</organism>
<geneLocation type="plasmid" evidence="2 3">
    <name>pHTIA</name>
</geneLocation>
<feature type="compositionally biased region" description="Basic and acidic residues" evidence="1">
    <location>
        <begin position="8"/>
        <end position="25"/>
    </location>
</feature>
<sequence length="45" mass="5225">MLLSQRKAQFDKTEREHLEDRLTAEDTIRDQEYSLVDSAAASPMQ</sequence>
<accession>F7PHF5</accession>
<dbReference type="Proteomes" id="UP000015381">
    <property type="component" value="Plasmid pHTIA"/>
</dbReference>
<keyword evidence="3" id="KW-1185">Reference proteome</keyword>
<feature type="region of interest" description="Disordered" evidence="1">
    <location>
        <begin position="1"/>
        <end position="25"/>
    </location>
</feature>
<evidence type="ECO:0000256" key="1">
    <source>
        <dbReference type="SAM" id="MobiDB-lite"/>
    </source>
</evidence>
<name>F7PHF5_9EURY</name>